<keyword evidence="3" id="KW-1185">Reference proteome</keyword>
<dbReference type="Proteomes" id="UP000014680">
    <property type="component" value="Unassembled WGS sequence"/>
</dbReference>
<gene>
    <name evidence="2" type="ORF">EIN_097800</name>
</gene>
<proteinExistence type="predicted"/>
<reference evidence="2 3" key="1">
    <citation type="submission" date="2012-10" db="EMBL/GenBank/DDBJ databases">
        <authorList>
            <person name="Zafar N."/>
            <person name="Inman J."/>
            <person name="Hall N."/>
            <person name="Lorenzi H."/>
            <person name="Caler E."/>
        </authorList>
    </citation>
    <scope>NUCLEOTIDE SEQUENCE [LARGE SCALE GENOMIC DNA]</scope>
    <source>
        <strain evidence="2 3">IP1</strain>
    </source>
</reference>
<dbReference type="RefSeq" id="XP_004254264.1">
    <property type="nucleotide sequence ID" value="XM_004254216.1"/>
</dbReference>
<evidence type="ECO:0000256" key="1">
    <source>
        <dbReference type="SAM" id="MobiDB-lite"/>
    </source>
</evidence>
<organism evidence="2 3">
    <name type="scientific">Entamoeba invadens IP1</name>
    <dbReference type="NCBI Taxonomy" id="370355"/>
    <lineage>
        <taxon>Eukaryota</taxon>
        <taxon>Amoebozoa</taxon>
        <taxon>Evosea</taxon>
        <taxon>Archamoebae</taxon>
        <taxon>Mastigamoebida</taxon>
        <taxon>Entamoebidae</taxon>
        <taxon>Entamoeba</taxon>
    </lineage>
</organism>
<dbReference type="EMBL" id="KB206860">
    <property type="protein sequence ID" value="ELP87493.1"/>
    <property type="molecule type" value="Genomic_DNA"/>
</dbReference>
<feature type="region of interest" description="Disordered" evidence="1">
    <location>
        <begin position="208"/>
        <end position="233"/>
    </location>
</feature>
<dbReference type="AlphaFoldDB" id="A0A0A1U458"/>
<dbReference type="KEGG" id="eiv:EIN_097800"/>
<protein>
    <submittedName>
        <fullName evidence="2">Uncharacterized protein</fullName>
    </submittedName>
</protein>
<dbReference type="GeneID" id="14886421"/>
<evidence type="ECO:0000313" key="2">
    <source>
        <dbReference type="EMBL" id="ELP87493.1"/>
    </source>
</evidence>
<accession>A0A0A1U458</accession>
<sequence length="361" mass="41982">MELDFTTPQEEILRRRKRVSRNEETTLVNALVFLIVKLGFNVKIKKTKKTVHTVKMLIIEEMVHRESGKALKQEDVARYSQFLLKELGHPHMEEAGMTLKQLKRSREAELNNALIYFLKRVGFSFEEKKTKKSKCTEKLVRLNSLTYGDIVFNKELLAQIGEFIEDVVRQEMSSGYVEITEILLKKYDSIKIPKVSFNEVLSMKLPEHPKSTPKSIPKIENIKQKPTKPKKIKKEEQIIKQEPKEQNPEITQDQVTSICSFDQQQPQQHFQPVCLDQNFYYQMGQNTQQTEEPIYYIGPNPMFQNCVPVQSYSYDFNQVELSVDSLGQTGSIGFQDDLSYKPSLACNYMESGFGFTQNYYI</sequence>
<evidence type="ECO:0000313" key="3">
    <source>
        <dbReference type="Proteomes" id="UP000014680"/>
    </source>
</evidence>
<dbReference type="VEuPathDB" id="AmoebaDB:EIN_097800"/>
<name>A0A0A1U458_ENTIV</name>
<dbReference type="OrthoDB" id="31708at2759"/>